<dbReference type="EC" id="1.-.-.-" evidence="4"/>
<name>A0A0L0W7P4_GOTPU</name>
<dbReference type="PANTHER" id="PTHR43673">
    <property type="entry name" value="NAD(P)H NITROREDUCTASE YDGI-RELATED"/>
    <property type="match status" value="1"/>
</dbReference>
<evidence type="ECO:0000313" key="4">
    <source>
        <dbReference type="EMBL" id="KNF07559.1"/>
    </source>
</evidence>
<dbReference type="AlphaFoldDB" id="A0A0L0W7P4"/>
<proteinExistence type="inferred from homology"/>
<feature type="domain" description="Nitroreductase" evidence="3">
    <location>
        <begin position="7"/>
        <end position="151"/>
    </location>
</feature>
<dbReference type="GO" id="GO:0016491">
    <property type="term" value="F:oxidoreductase activity"/>
    <property type="evidence" value="ECO:0007669"/>
    <property type="project" value="UniProtKB-KW"/>
</dbReference>
<dbReference type="PATRIC" id="fig|1503.3.peg.596"/>
<keyword evidence="5" id="KW-1185">Reference proteome</keyword>
<evidence type="ECO:0000313" key="5">
    <source>
        <dbReference type="Proteomes" id="UP000037267"/>
    </source>
</evidence>
<dbReference type="SUPFAM" id="SSF55469">
    <property type="entry name" value="FMN-dependent nitroreductase-like"/>
    <property type="match status" value="1"/>
</dbReference>
<dbReference type="Pfam" id="PF00881">
    <property type="entry name" value="Nitroreductase"/>
    <property type="match status" value="1"/>
</dbReference>
<gene>
    <name evidence="4" type="ORF">CLPU_15c00530</name>
</gene>
<protein>
    <submittedName>
        <fullName evidence="4">Putative NADH dehydrogenase/NAD(P)H nitroreductase</fullName>
        <ecNumber evidence="4">1.-.-.-</ecNumber>
    </submittedName>
</protein>
<comment type="caution">
    <text evidence="4">The sequence shown here is derived from an EMBL/GenBank/DDBJ whole genome shotgun (WGS) entry which is preliminary data.</text>
</comment>
<dbReference type="STRING" id="1503.CLPU_15c00530"/>
<dbReference type="Gene3D" id="3.40.109.10">
    <property type="entry name" value="NADH Oxidase"/>
    <property type="match status" value="1"/>
</dbReference>
<evidence type="ECO:0000259" key="3">
    <source>
        <dbReference type="Pfam" id="PF00881"/>
    </source>
</evidence>
<dbReference type="Proteomes" id="UP000037267">
    <property type="component" value="Unassembled WGS sequence"/>
</dbReference>
<dbReference type="CDD" id="cd02139">
    <property type="entry name" value="nitroreductase"/>
    <property type="match status" value="1"/>
</dbReference>
<dbReference type="OrthoDB" id="9812105at2"/>
<evidence type="ECO:0000256" key="2">
    <source>
        <dbReference type="ARBA" id="ARBA00023002"/>
    </source>
</evidence>
<sequence>MQFYEVIENRSSVKKFKEKPIDKDSLARIINASMMSPSWRNHTSYRIILVDDKNTKEKLASTLLNDTNDMAIAVKEAPIVAVVIGNPSDSGTIEGKEYYLVDAAIAMEHLVLAATSEGYGTCWLGSMDENKIKEALSVPNEYKVVAMTPIGEVEEYKPTNPKKDVREHIFLNSWGKAYTENDELLH</sequence>
<organism evidence="4 5">
    <name type="scientific">Gottschalkia purinilytica</name>
    <name type="common">Clostridium purinilyticum</name>
    <dbReference type="NCBI Taxonomy" id="1503"/>
    <lineage>
        <taxon>Bacteria</taxon>
        <taxon>Bacillati</taxon>
        <taxon>Bacillota</taxon>
        <taxon>Tissierellia</taxon>
        <taxon>Tissierellales</taxon>
        <taxon>Gottschalkiaceae</taxon>
        <taxon>Gottschalkia</taxon>
    </lineage>
</organism>
<keyword evidence="2 4" id="KW-0560">Oxidoreductase</keyword>
<dbReference type="InterPro" id="IPR000415">
    <property type="entry name" value="Nitroreductase-like"/>
</dbReference>
<reference evidence="5" key="1">
    <citation type="submission" date="2015-07" db="EMBL/GenBank/DDBJ databases">
        <title>Draft genome sequence of the purine-degrading Gottschalkia purinilyticum DSM 1384 (formerly Clostridium purinilyticum).</title>
        <authorList>
            <person name="Poehlein A."/>
            <person name="Schiel-Bengelsdorf B."/>
            <person name="Bengelsdorf F.R."/>
            <person name="Daniel R."/>
            <person name="Duerre P."/>
        </authorList>
    </citation>
    <scope>NUCLEOTIDE SEQUENCE [LARGE SCALE GENOMIC DNA]</scope>
    <source>
        <strain evidence="5">DSM 1384</strain>
    </source>
</reference>
<dbReference type="InterPro" id="IPR029479">
    <property type="entry name" value="Nitroreductase"/>
</dbReference>
<comment type="similarity">
    <text evidence="1">Belongs to the nitroreductase family.</text>
</comment>
<evidence type="ECO:0000256" key="1">
    <source>
        <dbReference type="ARBA" id="ARBA00007118"/>
    </source>
</evidence>
<dbReference type="RefSeq" id="WP_050356144.1">
    <property type="nucleotide sequence ID" value="NZ_LGSS01000015.1"/>
</dbReference>
<dbReference type="PANTHER" id="PTHR43673:SF10">
    <property type="entry name" value="NADH DEHYDROGENASE_NAD(P)H NITROREDUCTASE XCC3605-RELATED"/>
    <property type="match status" value="1"/>
</dbReference>
<accession>A0A0L0W7P4</accession>
<dbReference type="EMBL" id="LGSS01000015">
    <property type="protein sequence ID" value="KNF07559.1"/>
    <property type="molecule type" value="Genomic_DNA"/>
</dbReference>